<accession>A0ABU0F3F0</accession>
<dbReference type="Proteomes" id="UP001229651">
    <property type="component" value="Unassembled WGS sequence"/>
</dbReference>
<gene>
    <name evidence="1" type="ORF">FB470_006012</name>
</gene>
<reference evidence="1 2" key="1">
    <citation type="submission" date="2023-07" db="EMBL/GenBank/DDBJ databases">
        <title>Sequencing the genomes of 1000 actinobacteria strains.</title>
        <authorList>
            <person name="Klenk H.-P."/>
        </authorList>
    </citation>
    <scope>NUCLEOTIDE SEQUENCE [LARGE SCALE GENOMIC DNA]</scope>
    <source>
        <strain evidence="1 2">DSM 45805</strain>
    </source>
</reference>
<keyword evidence="2" id="KW-1185">Reference proteome</keyword>
<dbReference type="RefSeq" id="WP_306996869.1">
    <property type="nucleotide sequence ID" value="NZ_JAUSUT010000001.1"/>
</dbReference>
<name>A0ABU0F3F0_9PSEU</name>
<dbReference type="EMBL" id="JAUSUT010000001">
    <property type="protein sequence ID" value="MDQ0382018.1"/>
    <property type="molecule type" value="Genomic_DNA"/>
</dbReference>
<proteinExistence type="predicted"/>
<comment type="caution">
    <text evidence="1">The sequence shown here is derived from an EMBL/GenBank/DDBJ whole genome shotgun (WGS) entry which is preliminary data.</text>
</comment>
<evidence type="ECO:0000313" key="1">
    <source>
        <dbReference type="EMBL" id="MDQ0382018.1"/>
    </source>
</evidence>
<evidence type="ECO:0000313" key="2">
    <source>
        <dbReference type="Proteomes" id="UP001229651"/>
    </source>
</evidence>
<organism evidence="1 2">
    <name type="scientific">Amycolatopsis thermophila</name>
    <dbReference type="NCBI Taxonomy" id="206084"/>
    <lineage>
        <taxon>Bacteria</taxon>
        <taxon>Bacillati</taxon>
        <taxon>Actinomycetota</taxon>
        <taxon>Actinomycetes</taxon>
        <taxon>Pseudonocardiales</taxon>
        <taxon>Pseudonocardiaceae</taxon>
        <taxon>Amycolatopsis</taxon>
    </lineage>
</organism>
<sequence length="127" mass="13313">MRLGRREIAGLVVVAAAAATVIAGGVHLAGTGRDAPASSPQGTRLTHPILRAPDSEYPRFAMKSTLDPRTAARLSGDPVIMLAPGVYAEAEAGRPIGTPSDYRDYVGECAAVSRYAQEHPGRTVACW</sequence>
<protein>
    <submittedName>
        <fullName evidence="1">Uncharacterized protein</fullName>
    </submittedName>
</protein>